<dbReference type="InterPro" id="IPR038740">
    <property type="entry name" value="BioF2-like_GNAT_dom"/>
</dbReference>
<sequence length="403" mass="44318">MSSFSSLHGRVVSFADLPAGPTVARSWWGDEPWRRFTARAHHDDLRFLVIESTNGELCATAPLMLSTEETGAFYLKPPGITGDERAFGDQNRLTAEERADYDALRTRLSSLRAGQYPSVAISTRGSDHGVAVAPASPVSPAEIFEALPELLADAAASLDCRSSGVLHVGEDDDTQGLRAAAKAANYGRVVLGAESVLEIPAVHTREEYFAALRSRRRVRTRKEISQYESRGLHTVVRTGPDAITDDLVLLQARLRAKHGMSGDVEPVRREFENIRDSAGDSVVVFTTERDGETLGFALCLHDRARGELHTRSTGFDDEALHNSGYFVLLYHEVPSWGAENGVRRAFFGLSTYEAKRARGCRLLPLYGYLRFDGPEGDVLHRVGELQSLGEQRRLAALDVHLTS</sequence>
<reference evidence="3" key="1">
    <citation type="journal article" date="2019" name="Int. J. Syst. Evol. Microbiol.">
        <title>The Global Catalogue of Microorganisms (GCM) 10K type strain sequencing project: providing services to taxonomists for standard genome sequencing and annotation.</title>
        <authorList>
            <consortium name="The Broad Institute Genomics Platform"/>
            <consortium name="The Broad Institute Genome Sequencing Center for Infectious Disease"/>
            <person name="Wu L."/>
            <person name="Ma J."/>
        </authorList>
    </citation>
    <scope>NUCLEOTIDE SEQUENCE [LARGE SCALE GENOMIC DNA]</scope>
    <source>
        <strain evidence="3">CGMCC 4.7405</strain>
    </source>
</reference>
<evidence type="ECO:0000313" key="3">
    <source>
        <dbReference type="Proteomes" id="UP001595690"/>
    </source>
</evidence>
<dbReference type="InterPro" id="IPR016181">
    <property type="entry name" value="Acyl_CoA_acyltransferase"/>
</dbReference>
<organism evidence="2 3">
    <name type="scientific">Lentzea rhizosphaerae</name>
    <dbReference type="NCBI Taxonomy" id="2041025"/>
    <lineage>
        <taxon>Bacteria</taxon>
        <taxon>Bacillati</taxon>
        <taxon>Actinomycetota</taxon>
        <taxon>Actinomycetes</taxon>
        <taxon>Pseudonocardiales</taxon>
        <taxon>Pseudonocardiaceae</taxon>
        <taxon>Lentzea</taxon>
    </lineage>
</organism>
<dbReference type="Pfam" id="PF13480">
    <property type="entry name" value="Acetyltransf_6"/>
    <property type="match status" value="1"/>
</dbReference>
<dbReference type="EMBL" id="JBHRZI010000046">
    <property type="protein sequence ID" value="MFC3898181.1"/>
    <property type="molecule type" value="Genomic_DNA"/>
</dbReference>
<evidence type="ECO:0000313" key="2">
    <source>
        <dbReference type="EMBL" id="MFC3898181.1"/>
    </source>
</evidence>
<name>A0ABV8C7W1_9PSEU</name>
<keyword evidence="3" id="KW-1185">Reference proteome</keyword>
<dbReference type="RefSeq" id="WP_382379657.1">
    <property type="nucleotide sequence ID" value="NZ_JBHRZI010000046.1"/>
</dbReference>
<keyword evidence="2" id="KW-0012">Acyltransferase</keyword>
<dbReference type="GO" id="GO:0016746">
    <property type="term" value="F:acyltransferase activity"/>
    <property type="evidence" value="ECO:0007669"/>
    <property type="project" value="UniProtKB-KW"/>
</dbReference>
<evidence type="ECO:0000259" key="1">
    <source>
        <dbReference type="Pfam" id="PF13480"/>
    </source>
</evidence>
<keyword evidence="2" id="KW-0808">Transferase</keyword>
<gene>
    <name evidence="2" type="ORF">ACFOWZ_42515</name>
</gene>
<dbReference type="Proteomes" id="UP001595690">
    <property type="component" value="Unassembled WGS sequence"/>
</dbReference>
<feature type="domain" description="BioF2-like acetyltransferase" evidence="1">
    <location>
        <begin position="214"/>
        <end position="356"/>
    </location>
</feature>
<protein>
    <submittedName>
        <fullName evidence="2">GNAT family N-acetyltransferase</fullName>
        <ecNumber evidence="2">2.3.1.-</ecNumber>
    </submittedName>
</protein>
<comment type="caution">
    <text evidence="2">The sequence shown here is derived from an EMBL/GenBank/DDBJ whole genome shotgun (WGS) entry which is preliminary data.</text>
</comment>
<dbReference type="Gene3D" id="3.40.630.30">
    <property type="match status" value="1"/>
</dbReference>
<dbReference type="SUPFAM" id="SSF55729">
    <property type="entry name" value="Acyl-CoA N-acyltransferases (Nat)"/>
    <property type="match status" value="1"/>
</dbReference>
<accession>A0ABV8C7W1</accession>
<proteinExistence type="predicted"/>
<dbReference type="EC" id="2.3.1.-" evidence="2"/>